<dbReference type="Pfam" id="PF14052">
    <property type="entry name" value="Caps_assemb_Wzi"/>
    <property type="match status" value="1"/>
</dbReference>
<dbReference type="eggNOG" id="ENOG5030DQ4">
    <property type="taxonomic scope" value="Bacteria"/>
</dbReference>
<dbReference type="STRING" id="1305737.GCA_000526355_00785"/>
<reference evidence="1 2" key="1">
    <citation type="submission" date="2015-09" db="EMBL/GenBank/DDBJ databases">
        <title>Identification and resolution of microdiversity through metagenomic sequencing of parallel consortia.</title>
        <authorList>
            <person name="Nelson W.C."/>
            <person name="Romine M.F."/>
            <person name="Lindemann S.R."/>
        </authorList>
    </citation>
    <scope>NUCLEOTIDE SEQUENCE [LARGE SCALE GENOMIC DNA]</scope>
    <source>
        <strain evidence="1">HL-49</strain>
    </source>
</reference>
<evidence type="ECO:0000313" key="1">
    <source>
        <dbReference type="EMBL" id="KPQ13950.1"/>
    </source>
</evidence>
<proteinExistence type="predicted"/>
<dbReference type="InterPro" id="IPR038636">
    <property type="entry name" value="Wzi_sf"/>
</dbReference>
<dbReference type="AlphaFoldDB" id="A0A0P7YGV3"/>
<dbReference type="EMBL" id="LJXT01000075">
    <property type="protein sequence ID" value="KPQ13950.1"/>
    <property type="molecule type" value="Genomic_DNA"/>
</dbReference>
<gene>
    <name evidence="1" type="primary">wzi</name>
    <name evidence="1" type="ORF">HLUCCX10_11600</name>
</gene>
<organism evidence="1 2">
    <name type="scientific">Algoriphagus marincola HL-49</name>
    <dbReference type="NCBI Taxonomy" id="1305737"/>
    <lineage>
        <taxon>Bacteria</taxon>
        <taxon>Pseudomonadati</taxon>
        <taxon>Bacteroidota</taxon>
        <taxon>Cytophagia</taxon>
        <taxon>Cytophagales</taxon>
        <taxon>Cyclobacteriaceae</taxon>
        <taxon>Algoriphagus</taxon>
    </lineage>
</organism>
<dbReference type="PATRIC" id="fig|1305737.6.peg.2935"/>
<sequence>MIRYLILSFFLFLVFTKAFSQSLFRDFSVLSEYARRMSLESDDSIPSSIRPEIFLETDSLISINELTNLEIEGLDTRALPLYAISRINTRRPYGWGDMLMIPNVGFQQYISTGVFAKWKFLNFQFQPEIVWAQNARYEGLENDLSRINYIDRYYVWSRGDYPERYANKTYAKIWWGQSKLTASFGAFEAGISTQNIWWGPGQFNSLSFSNNAPGFPHLTINTTKPAKTFLGNIETQLLIGQLFSSRQSPAQRDSLNQIYESRPLPDGNRYLNALMFTYQPKWVPNLRLGFARTFQVYDSLPRTSFSDWLPVFEAFQKERFFEDGNTVDFDGNGRDQQVIIFGDFRFPKSQLELYFEYGKRDHALNWREFILNPDHSRAFLFGFLKLFEVPTLDYKIQLRAEITHQQESINRIVRYSGLGGRNSWHEHAQARGFTNFGQGLGVGTGQGANVQTIEAALVDGFGKMGVLLERVERDQGFFYRAFPTPDERKPWVDLSLGFLYDKQFKNLLLSSKLQIIHARNYQWQLDPASTPDFPKGKNLTSVMGQVSAVYFWNKNK</sequence>
<dbReference type="Gene3D" id="2.40.160.130">
    <property type="entry name" value="Capsule assembly protein Wzi"/>
    <property type="match status" value="1"/>
</dbReference>
<name>A0A0P7YGV3_9BACT</name>
<comment type="caution">
    <text evidence="1">The sequence shown here is derived from an EMBL/GenBank/DDBJ whole genome shotgun (WGS) entry which is preliminary data.</text>
</comment>
<dbReference type="OrthoDB" id="1293009at2"/>
<protein>
    <submittedName>
        <fullName evidence="1">Capsule assembly protein Wzi</fullName>
    </submittedName>
</protein>
<accession>A0A0P7YGV3</accession>
<dbReference type="InterPro" id="IPR026950">
    <property type="entry name" value="Caps_assemb_Wzi"/>
</dbReference>
<evidence type="ECO:0000313" key="2">
    <source>
        <dbReference type="Proteomes" id="UP000050421"/>
    </source>
</evidence>
<dbReference type="Proteomes" id="UP000050421">
    <property type="component" value="Unassembled WGS sequence"/>
</dbReference>